<dbReference type="Proteomes" id="UP000269198">
    <property type="component" value="Unassembled WGS sequence"/>
</dbReference>
<protein>
    <recommendedName>
        <fullName evidence="4">DUF3558 domain-containing protein</fullName>
    </recommendedName>
</protein>
<proteinExistence type="predicted"/>
<dbReference type="OrthoDB" id="3432321at2"/>
<accession>A0A3N0EHM5</accession>
<reference evidence="2 3" key="1">
    <citation type="submission" date="2018-11" db="EMBL/GenBank/DDBJ databases">
        <title>The genome draft of YIM 96095.</title>
        <authorList>
            <person name="Tang S.-K."/>
            <person name="Chunyu W.-X."/>
            <person name="Feng Y.-Z."/>
        </authorList>
    </citation>
    <scope>NUCLEOTIDE SEQUENCE [LARGE SCALE GENOMIC DNA]</scope>
    <source>
        <strain evidence="2 3">YIM 96095</strain>
    </source>
</reference>
<keyword evidence="1" id="KW-0472">Membrane</keyword>
<comment type="caution">
    <text evidence="2">The sequence shown here is derived from an EMBL/GenBank/DDBJ whole genome shotgun (WGS) entry which is preliminary data.</text>
</comment>
<feature type="transmembrane region" description="Helical" evidence="1">
    <location>
        <begin position="20"/>
        <end position="43"/>
    </location>
</feature>
<name>A0A3N0EHM5_9ACTN</name>
<sequence>MMARIERALPAWAPPWVGRAVLATVAVVAIVVVSVTVGLGVAANGPAVEAAPEDTYASAPGCDTVPTDTVESAVPEARLDASERGPLPAGDGSTCVWTSVDSADEAPRVLHVDFTASFTDDAEDVSGAALATERVEQLSSTENGDGGSVPSLGESALVRKATPDGATAEVAFVRDNLAVRVLYGGDADSGGSQLTFDDAREGAVSVAERLAEDL</sequence>
<dbReference type="EMBL" id="RJMB01000001">
    <property type="protein sequence ID" value="RNL87390.1"/>
    <property type="molecule type" value="Genomic_DNA"/>
</dbReference>
<gene>
    <name evidence="2" type="ORF">EFW17_00770</name>
</gene>
<dbReference type="AlphaFoldDB" id="A0A3N0EHM5"/>
<evidence type="ECO:0000313" key="3">
    <source>
        <dbReference type="Proteomes" id="UP000269198"/>
    </source>
</evidence>
<evidence type="ECO:0008006" key="4">
    <source>
        <dbReference type="Google" id="ProtNLM"/>
    </source>
</evidence>
<keyword evidence="1" id="KW-1133">Transmembrane helix</keyword>
<dbReference type="RefSeq" id="WP_123199255.1">
    <property type="nucleotide sequence ID" value="NZ_RJMB01000001.1"/>
</dbReference>
<keyword evidence="3" id="KW-1185">Reference proteome</keyword>
<keyword evidence="1" id="KW-0812">Transmembrane</keyword>
<evidence type="ECO:0000313" key="2">
    <source>
        <dbReference type="EMBL" id="RNL87390.1"/>
    </source>
</evidence>
<organism evidence="2 3">
    <name type="scientific">Halostreptopolyspora alba</name>
    <dbReference type="NCBI Taxonomy" id="2487137"/>
    <lineage>
        <taxon>Bacteria</taxon>
        <taxon>Bacillati</taxon>
        <taxon>Actinomycetota</taxon>
        <taxon>Actinomycetes</taxon>
        <taxon>Streptosporangiales</taxon>
        <taxon>Nocardiopsidaceae</taxon>
        <taxon>Halostreptopolyspora</taxon>
    </lineage>
</organism>
<evidence type="ECO:0000256" key="1">
    <source>
        <dbReference type="SAM" id="Phobius"/>
    </source>
</evidence>